<dbReference type="AlphaFoldDB" id="A0A7D4SI60"/>
<dbReference type="Gene3D" id="1.10.238.160">
    <property type="match status" value="1"/>
</dbReference>
<dbReference type="Proteomes" id="UP000504724">
    <property type="component" value="Chromosome"/>
</dbReference>
<dbReference type="EMBL" id="CP054020">
    <property type="protein sequence ID" value="QKI89220.1"/>
    <property type="molecule type" value="Genomic_DNA"/>
</dbReference>
<sequence length="67" mass="7558">MTQSNTIDPKIRMADMCREMLGGVNPSTVYRWIKTQGFPKPKKLSLQCSVWSVAEVNEWLATRGEAA</sequence>
<dbReference type="RefSeq" id="WP_173285118.1">
    <property type="nucleotide sequence ID" value="NZ_CP054020.1"/>
</dbReference>
<dbReference type="KEGG" id="txa:HQN79_06405"/>
<organism evidence="1 2">
    <name type="scientific">Thiomicrorhabdus xiamenensis</name>
    <dbReference type="NCBI Taxonomy" id="2739063"/>
    <lineage>
        <taxon>Bacteria</taxon>
        <taxon>Pseudomonadati</taxon>
        <taxon>Pseudomonadota</taxon>
        <taxon>Gammaproteobacteria</taxon>
        <taxon>Thiotrichales</taxon>
        <taxon>Piscirickettsiaceae</taxon>
        <taxon>Thiomicrorhabdus</taxon>
    </lineage>
</organism>
<proteinExistence type="predicted"/>
<dbReference type="Pfam" id="PF05930">
    <property type="entry name" value="Phage_AlpA"/>
    <property type="match status" value="1"/>
</dbReference>
<name>A0A7D4SI60_9GAMM</name>
<protein>
    <submittedName>
        <fullName evidence="1">AlpA family phage regulatory protein</fullName>
    </submittedName>
</protein>
<evidence type="ECO:0000313" key="2">
    <source>
        <dbReference type="Proteomes" id="UP000504724"/>
    </source>
</evidence>
<dbReference type="InterPro" id="IPR010260">
    <property type="entry name" value="AlpA"/>
</dbReference>
<keyword evidence="2" id="KW-1185">Reference proteome</keyword>
<evidence type="ECO:0000313" key="1">
    <source>
        <dbReference type="EMBL" id="QKI89220.1"/>
    </source>
</evidence>
<reference evidence="1 2" key="1">
    <citation type="submission" date="2020-05" db="EMBL/GenBank/DDBJ databases">
        <title>Thiomicrorhabdus sediminis sp.nov. and Thiomicrorhabdus xiamenensis sp.nov., novel sulfur-oxidizing bacteria isolated from coastal sediment.</title>
        <authorList>
            <person name="Liu X."/>
        </authorList>
    </citation>
    <scope>NUCLEOTIDE SEQUENCE [LARGE SCALE GENOMIC DNA]</scope>
    <source>
        <strain evidence="1 2">G2</strain>
    </source>
</reference>
<accession>A0A7D4SI60</accession>
<gene>
    <name evidence="1" type="ORF">HQN79_06405</name>
</gene>